<evidence type="ECO:0000256" key="5">
    <source>
        <dbReference type="ARBA" id="ARBA00022723"/>
    </source>
</evidence>
<dbReference type="PANTHER" id="PTHR42742">
    <property type="entry name" value="TRANSCRIPTIONAL REPRESSOR MPRA"/>
    <property type="match status" value="1"/>
</dbReference>
<evidence type="ECO:0000256" key="4">
    <source>
        <dbReference type="ARBA" id="ARBA00011956"/>
    </source>
</evidence>
<comment type="cofactor">
    <cofactor evidence="2 8">
        <name>Zn(2+)</name>
        <dbReference type="ChEBI" id="CHEBI:29105"/>
    </cofactor>
</comment>
<keyword evidence="6 8" id="KW-0862">Zinc</keyword>
<keyword evidence="5 8" id="KW-0479">Metal-binding</keyword>
<dbReference type="Gene3D" id="2.60.120.10">
    <property type="entry name" value="Jelly Rolls"/>
    <property type="match status" value="2"/>
</dbReference>
<organism evidence="11 12">
    <name type="scientific">Jeotgalibacillus haloalkalitolerans</name>
    <dbReference type="NCBI Taxonomy" id="3104292"/>
    <lineage>
        <taxon>Bacteria</taxon>
        <taxon>Bacillati</taxon>
        <taxon>Bacillota</taxon>
        <taxon>Bacilli</taxon>
        <taxon>Bacillales</taxon>
        <taxon>Caryophanaceae</taxon>
        <taxon>Jeotgalibacillus</taxon>
    </lineage>
</organism>
<evidence type="ECO:0000313" key="12">
    <source>
        <dbReference type="Proteomes" id="UP001292084"/>
    </source>
</evidence>
<dbReference type="Pfam" id="PF21621">
    <property type="entry name" value="MPI_cupin_dom"/>
    <property type="match status" value="1"/>
</dbReference>
<dbReference type="InterPro" id="IPR051804">
    <property type="entry name" value="Carb_Metab_Reg_Kinase/Isom"/>
</dbReference>
<dbReference type="RefSeq" id="WP_322420433.1">
    <property type="nucleotide sequence ID" value="NZ_JAXQNN010000001.1"/>
</dbReference>
<evidence type="ECO:0000256" key="8">
    <source>
        <dbReference type="PIRNR" id="PIRNR036894"/>
    </source>
</evidence>
<dbReference type="Proteomes" id="UP001292084">
    <property type="component" value="Unassembled WGS sequence"/>
</dbReference>
<evidence type="ECO:0000256" key="1">
    <source>
        <dbReference type="ARBA" id="ARBA00000757"/>
    </source>
</evidence>
<protein>
    <recommendedName>
        <fullName evidence="4 8">Mannose-6-phosphate isomerase</fullName>
        <ecNumber evidence="4 8">5.3.1.8</ecNumber>
    </recommendedName>
</protein>
<sequence length="318" mass="36096">MTIYKLKPHFQNKIWGGRKLETVFQYDIPAGPVGECWGISAHKNGESIIENGPFKGMTLSELWEQNKLEVFGEYPHESFPLLVKILDADSDLSVQVHPDNHEAKELEGEPFGKTECWYVLDAKPGAELIIGHNAKSKEELTTEIQKGNWKSLLRKRKVKKGDFIFIESGTLHAIGSGILLLEIQQSSDTTYRVYDFDRRDQNGHLRELHHEKAIRVTNTPDQFLEKKPESRRTDEAIISQMISTKEFSVWLYQVDGKVNLKTPDRFKLLSVTEGQGKVLSADGGNITELKKGDHYLVPRHSEEVVILGKVEFVVSGVE</sequence>
<keyword evidence="7 8" id="KW-0413">Isomerase</keyword>
<dbReference type="InterPro" id="IPR014710">
    <property type="entry name" value="RmlC-like_jellyroll"/>
</dbReference>
<dbReference type="InterPro" id="IPR014628">
    <property type="entry name" value="Man6P_isomerase_Firm_short"/>
</dbReference>
<comment type="catalytic activity">
    <reaction evidence="1 8">
        <text>D-mannose 6-phosphate = D-fructose 6-phosphate</text>
        <dbReference type="Rhea" id="RHEA:12356"/>
        <dbReference type="ChEBI" id="CHEBI:58735"/>
        <dbReference type="ChEBI" id="CHEBI:61527"/>
        <dbReference type="EC" id="5.3.1.8"/>
    </reaction>
</comment>
<dbReference type="InterPro" id="IPR046457">
    <property type="entry name" value="PMI_typeI_cat"/>
</dbReference>
<dbReference type="InterPro" id="IPR001250">
    <property type="entry name" value="Man6P_Isoase-1"/>
</dbReference>
<accession>A0ABU5KJJ9</accession>
<name>A0ABU5KJJ9_9BACL</name>
<gene>
    <name evidence="11" type="primary">manA</name>
    <name evidence="11" type="ORF">UFB30_04290</name>
</gene>
<reference evidence="11 12" key="1">
    <citation type="submission" date="2023-12" db="EMBL/GenBank/DDBJ databases">
        <title>Jeotgalibacillus haloalkaliphilus sp. nov., a novel salt-tolerant bacteria, isolated from the estuary of the Fenhe River into the Yellow River.</title>
        <authorList>
            <person name="Li Y."/>
        </authorList>
    </citation>
    <scope>NUCLEOTIDE SEQUENCE [LARGE SCALE GENOMIC DNA]</scope>
    <source>
        <strain evidence="11 12">HH7-29</strain>
    </source>
</reference>
<evidence type="ECO:0000313" key="11">
    <source>
        <dbReference type="EMBL" id="MDZ5711428.1"/>
    </source>
</evidence>
<proteinExistence type="inferred from homology"/>
<evidence type="ECO:0000256" key="6">
    <source>
        <dbReference type="ARBA" id="ARBA00022833"/>
    </source>
</evidence>
<comment type="similarity">
    <text evidence="3 8">Belongs to the mannose-6-phosphate isomerase type 1 family.</text>
</comment>
<dbReference type="EC" id="5.3.1.8" evidence="4 8"/>
<comment type="caution">
    <text evidence="11">The sequence shown here is derived from an EMBL/GenBank/DDBJ whole genome shotgun (WGS) entry which is preliminary data.</text>
</comment>
<feature type="domain" description="Mannose-6-phosphate isomerase cupin" evidence="10">
    <location>
        <begin position="243"/>
        <end position="315"/>
    </location>
</feature>
<dbReference type="CDD" id="cd07010">
    <property type="entry name" value="cupin_PMI_type_I_N_bac"/>
    <property type="match status" value="1"/>
</dbReference>
<dbReference type="GO" id="GO:0004476">
    <property type="term" value="F:mannose-6-phosphate isomerase activity"/>
    <property type="evidence" value="ECO:0007669"/>
    <property type="project" value="UniProtKB-EC"/>
</dbReference>
<keyword evidence="12" id="KW-1185">Reference proteome</keyword>
<dbReference type="SUPFAM" id="SSF51182">
    <property type="entry name" value="RmlC-like cupins"/>
    <property type="match status" value="1"/>
</dbReference>
<dbReference type="EMBL" id="JAXQNN010000001">
    <property type="protein sequence ID" value="MDZ5711428.1"/>
    <property type="molecule type" value="Genomic_DNA"/>
</dbReference>
<evidence type="ECO:0000259" key="10">
    <source>
        <dbReference type="Pfam" id="PF21621"/>
    </source>
</evidence>
<evidence type="ECO:0000256" key="7">
    <source>
        <dbReference type="ARBA" id="ARBA00023235"/>
    </source>
</evidence>
<dbReference type="InterPro" id="IPR011051">
    <property type="entry name" value="RmlC_Cupin_sf"/>
</dbReference>
<dbReference type="InterPro" id="IPR049071">
    <property type="entry name" value="MPI_cupin_dom"/>
</dbReference>
<feature type="domain" description="Phosphomannose isomerase type I catalytic" evidence="9">
    <location>
        <begin position="3"/>
        <end position="107"/>
    </location>
</feature>
<evidence type="ECO:0000256" key="2">
    <source>
        <dbReference type="ARBA" id="ARBA00001947"/>
    </source>
</evidence>
<evidence type="ECO:0000259" key="9">
    <source>
        <dbReference type="Pfam" id="PF20511"/>
    </source>
</evidence>
<dbReference type="PIRSF" id="PIRSF036894">
    <property type="entry name" value="PMI_Firm_short"/>
    <property type="match status" value="1"/>
</dbReference>
<dbReference type="PANTHER" id="PTHR42742:SF3">
    <property type="entry name" value="FRUCTOKINASE"/>
    <property type="match status" value="1"/>
</dbReference>
<dbReference type="NCBIfam" id="TIGR00218">
    <property type="entry name" value="manA"/>
    <property type="match status" value="1"/>
</dbReference>
<evidence type="ECO:0000256" key="3">
    <source>
        <dbReference type="ARBA" id="ARBA00010772"/>
    </source>
</evidence>
<dbReference type="Pfam" id="PF20511">
    <property type="entry name" value="PMI_typeI_cat"/>
    <property type="match status" value="1"/>
</dbReference>